<dbReference type="GO" id="GO:0009150">
    <property type="term" value="P:purine ribonucleotide metabolic process"/>
    <property type="evidence" value="ECO:0007669"/>
    <property type="project" value="TreeGrafter"/>
</dbReference>
<sequence length="143" mass="15653">MSNYDEQNVFAKILRSEIPSYQVYEDENCLAFLDAFPVVMGHTILIPKTKCINILDTSEDVASKVLSKLPIIAEAVKKATGATGINIISNAGGDAGQAVFHTHFHIIPRFSEDNLLAFPKSIGTINIEEASHIQKLIKSNLNV</sequence>
<evidence type="ECO:0000259" key="4">
    <source>
        <dbReference type="PROSITE" id="PS51084"/>
    </source>
</evidence>
<organism evidence="5 6">
    <name type="scientific">Cryptosporidium muris (strain RN66)</name>
    <dbReference type="NCBI Taxonomy" id="441375"/>
    <lineage>
        <taxon>Eukaryota</taxon>
        <taxon>Sar</taxon>
        <taxon>Alveolata</taxon>
        <taxon>Apicomplexa</taxon>
        <taxon>Conoidasida</taxon>
        <taxon>Coccidia</taxon>
        <taxon>Eucoccidiorida</taxon>
        <taxon>Eimeriorina</taxon>
        <taxon>Cryptosporidiidae</taxon>
        <taxon>Cryptosporidium</taxon>
    </lineage>
</organism>
<dbReference type="GeneID" id="6997907"/>
<accession>B6AJH3</accession>
<evidence type="ECO:0000256" key="2">
    <source>
        <dbReference type="PIRSR" id="PIRSR601310-3"/>
    </source>
</evidence>
<dbReference type="PANTHER" id="PTHR47670">
    <property type="entry name" value="ADENYLYLSULFATASE HINT3"/>
    <property type="match status" value="1"/>
</dbReference>
<name>B6AJH3_CRYMR</name>
<dbReference type="Gene3D" id="3.30.428.10">
    <property type="entry name" value="HIT-like"/>
    <property type="match status" value="1"/>
</dbReference>
<dbReference type="RefSeq" id="XP_002142713.1">
    <property type="nucleotide sequence ID" value="XM_002142677.1"/>
</dbReference>
<dbReference type="Pfam" id="PF01230">
    <property type="entry name" value="HIT"/>
    <property type="match status" value="1"/>
</dbReference>
<feature type="short sequence motif" description="Histidine triad motif" evidence="2 3">
    <location>
        <begin position="101"/>
        <end position="105"/>
    </location>
</feature>
<evidence type="ECO:0000313" key="5">
    <source>
        <dbReference type="EMBL" id="EEA08364.1"/>
    </source>
</evidence>
<dbReference type="STRING" id="441375.B6AJH3"/>
<dbReference type="GO" id="GO:0047627">
    <property type="term" value="F:adenylylsulfatase activity"/>
    <property type="evidence" value="ECO:0007669"/>
    <property type="project" value="TreeGrafter"/>
</dbReference>
<proteinExistence type="predicted"/>
<dbReference type="eggNOG" id="KOG3275">
    <property type="taxonomic scope" value="Eukaryota"/>
</dbReference>
<dbReference type="PRINTS" id="PR00332">
    <property type="entry name" value="HISTRIAD"/>
</dbReference>
<keyword evidence="6" id="KW-1185">Reference proteome</keyword>
<dbReference type="GO" id="GO:0006790">
    <property type="term" value="P:sulfur compound metabolic process"/>
    <property type="evidence" value="ECO:0007669"/>
    <property type="project" value="TreeGrafter"/>
</dbReference>
<evidence type="ECO:0000256" key="1">
    <source>
        <dbReference type="PIRSR" id="PIRSR601310-1"/>
    </source>
</evidence>
<feature type="domain" description="HIT" evidence="4">
    <location>
        <begin position="9"/>
        <end position="116"/>
    </location>
</feature>
<evidence type="ECO:0000256" key="3">
    <source>
        <dbReference type="PROSITE-ProRule" id="PRU00464"/>
    </source>
</evidence>
<reference evidence="5" key="1">
    <citation type="submission" date="2008-06" db="EMBL/GenBank/DDBJ databases">
        <authorList>
            <person name="Lorenzi H."/>
            <person name="Inman J."/>
            <person name="Miller J."/>
            <person name="Schobel S."/>
            <person name="Amedeo P."/>
            <person name="Caler E.V."/>
            <person name="da Silva J."/>
        </authorList>
    </citation>
    <scope>NUCLEOTIDE SEQUENCE [LARGE SCALE GENOMIC DNA]</scope>
    <source>
        <strain evidence="5">RN66</strain>
    </source>
</reference>
<dbReference type="PROSITE" id="PS00892">
    <property type="entry name" value="HIT_1"/>
    <property type="match status" value="1"/>
</dbReference>
<dbReference type="InterPro" id="IPR036265">
    <property type="entry name" value="HIT-like_sf"/>
</dbReference>
<dbReference type="PANTHER" id="PTHR47670:SF1">
    <property type="entry name" value="ADENYLYLSULFATASE HINT3"/>
    <property type="match status" value="1"/>
</dbReference>
<dbReference type="InterPro" id="IPR011146">
    <property type="entry name" value="HIT-like"/>
</dbReference>
<dbReference type="InterPro" id="IPR001310">
    <property type="entry name" value="Histidine_triad_HIT"/>
</dbReference>
<dbReference type="InterPro" id="IPR019808">
    <property type="entry name" value="Histidine_triad_CS"/>
</dbReference>
<dbReference type="Proteomes" id="UP000001460">
    <property type="component" value="Unassembled WGS sequence"/>
</dbReference>
<dbReference type="AlphaFoldDB" id="B6AJH3"/>
<evidence type="ECO:0000313" key="6">
    <source>
        <dbReference type="Proteomes" id="UP000001460"/>
    </source>
</evidence>
<dbReference type="OrthoDB" id="672793at2759"/>
<dbReference type="EMBL" id="DS989739">
    <property type="protein sequence ID" value="EEA08364.1"/>
    <property type="molecule type" value="Genomic_DNA"/>
</dbReference>
<dbReference type="OMA" id="LAFMDVM"/>
<dbReference type="VEuPathDB" id="CryptoDB:CMU_021270"/>
<protein>
    <submittedName>
        <fullName evidence="5">HIT domain-containing protein</fullName>
    </submittedName>
</protein>
<feature type="active site" description="Tele-AMP-histidine intermediate" evidence="1">
    <location>
        <position position="103"/>
    </location>
</feature>
<gene>
    <name evidence="5" type="ORF">CMU_021270</name>
</gene>
<dbReference type="SUPFAM" id="SSF54197">
    <property type="entry name" value="HIT-like"/>
    <property type="match status" value="1"/>
</dbReference>
<dbReference type="PROSITE" id="PS51084">
    <property type="entry name" value="HIT_2"/>
    <property type="match status" value="1"/>
</dbReference>